<proteinExistence type="predicted"/>
<gene>
    <name evidence="2" type="ORF">SAMEA4029010_CIC11G00000005753</name>
</gene>
<evidence type="ECO:0000313" key="2">
    <source>
        <dbReference type="EMBL" id="SGZ50445.1"/>
    </source>
</evidence>
<feature type="region of interest" description="Disordered" evidence="1">
    <location>
        <begin position="22"/>
        <end position="53"/>
    </location>
</feature>
<dbReference type="Gene3D" id="1.10.2020.20">
    <property type="match status" value="1"/>
</dbReference>
<dbReference type="EMBL" id="LT635757">
    <property type="protein sequence ID" value="SGZ50445.1"/>
    <property type="molecule type" value="Genomic_DNA"/>
</dbReference>
<reference evidence="2 3" key="1">
    <citation type="submission" date="2016-10" db="EMBL/GenBank/DDBJ databases">
        <authorList>
            <person name="de Groot N.N."/>
        </authorList>
    </citation>
    <scope>NUCLEOTIDE SEQUENCE [LARGE SCALE GENOMIC DNA]</scope>
    <source>
        <strain evidence="2 3">CBS 141442</strain>
    </source>
</reference>
<accession>A0A1L0G1B3</accession>
<evidence type="ECO:0000256" key="1">
    <source>
        <dbReference type="SAM" id="MobiDB-lite"/>
    </source>
</evidence>
<dbReference type="AlphaFoldDB" id="A0A1L0G1B3"/>
<dbReference type="OrthoDB" id="4024484at2759"/>
<dbReference type="STRING" id="45354.A0A1L0G1B3"/>
<evidence type="ECO:0000313" key="3">
    <source>
        <dbReference type="Proteomes" id="UP000182334"/>
    </source>
</evidence>
<sequence length="153" mass="17232">MRPLPIVQAINGYVLTSRDSEMKETDIVEKKEDKKVEDKETKDTPASQNPAHGFPIVSLDDLLTEEVVLRHLDRLLESQMAQLYGDLLPQSVSPTKSDILRVIRSGFFHQANKELSQTMSEDVGHILASSFGYEYSGEGIEAFLRGLRLLKDK</sequence>
<keyword evidence="3" id="KW-1185">Reference proteome</keyword>
<protein>
    <submittedName>
        <fullName evidence="2">CIC11C00000005753</fullName>
    </submittedName>
</protein>
<dbReference type="InterPro" id="IPR038108">
    <property type="entry name" value="RPN13_DEUBAD_sf"/>
</dbReference>
<name>A0A1L0G1B3_9ASCO</name>
<organism evidence="2 3">
    <name type="scientific">Sungouiella intermedia</name>
    <dbReference type="NCBI Taxonomy" id="45354"/>
    <lineage>
        <taxon>Eukaryota</taxon>
        <taxon>Fungi</taxon>
        <taxon>Dikarya</taxon>
        <taxon>Ascomycota</taxon>
        <taxon>Saccharomycotina</taxon>
        <taxon>Pichiomycetes</taxon>
        <taxon>Metschnikowiaceae</taxon>
        <taxon>Sungouiella</taxon>
    </lineage>
</organism>
<dbReference type="Proteomes" id="UP000182334">
    <property type="component" value="Chromosome II"/>
</dbReference>
<feature type="compositionally biased region" description="Basic and acidic residues" evidence="1">
    <location>
        <begin position="22"/>
        <end position="43"/>
    </location>
</feature>